<dbReference type="InterPro" id="IPR020568">
    <property type="entry name" value="Ribosomal_Su5_D2-typ_SF"/>
</dbReference>
<evidence type="ECO:0000256" key="7">
    <source>
        <dbReference type="ARBA" id="ARBA00022840"/>
    </source>
</evidence>
<keyword evidence="9 11" id="KW-0238">DNA-binding</keyword>
<evidence type="ECO:0000259" key="14">
    <source>
        <dbReference type="PROSITE" id="PS50162"/>
    </source>
</evidence>
<keyword evidence="7 11" id="KW-0067">ATP-binding</keyword>
<dbReference type="GO" id="GO:0005524">
    <property type="term" value="F:ATP binding"/>
    <property type="evidence" value="ECO:0007669"/>
    <property type="project" value="UniProtKB-UniRule"/>
</dbReference>
<keyword evidence="3 11" id="KW-0227">DNA damage</keyword>
<comment type="domain">
    <text evidence="11">The middle region has homology to RecA with ATPase motifs including the RadA KNRFG motif, while the C-terminus is homologous to Lon protease.</text>
</comment>
<dbReference type="NCBIfam" id="TIGR00416">
    <property type="entry name" value="sms"/>
    <property type="match status" value="1"/>
</dbReference>
<dbReference type="HAMAP" id="MF_01498">
    <property type="entry name" value="RadA_bact"/>
    <property type="match status" value="1"/>
</dbReference>
<sequence>MAKEKTVFFCSNCGQESIRWVGRCPGCGEYNTMTEQKVAAAAKPGARGARSTAHKMRPVRIDEIPAQDHARRSTGFTELDRVLGGGLVPGSLVLLGGDPGIGKSTILLQVSGALAAGGTRVLYVSGEESARQIKMRAARLSVDAPELYVLAETQMEAVLSEAEEMKPDLLIIDSVQTLYCEALTSAPGSVSQVHEVTGHLMRLAKTMGCAIVLVGHVTKEGAIAGPRVLEHMVDAVLYFEGDRHHQFRILRAVKNRFGSTNEIGLFEMKNQGIVQVDNPSEMFLSSRPEPVPGSGVVCAMEGTRPVLVELQALVTTTSFGMPRRQASGVDYNRLILMAAVLEKKMHLALGNQDIYINVAGGLRLDEPAVDLGIAMMIVSSFRGKALPMDMVCIGEIGLTGEVRGVPQMERRLAECVKLGFHRCVVPKDGLRGVALPDGIELVAIEHVGDAMELMM</sequence>
<dbReference type="PROSITE" id="PS50162">
    <property type="entry name" value="RECA_2"/>
    <property type="match status" value="1"/>
</dbReference>
<comment type="function">
    <text evidence="11">Plays a role in repairing double-strand DNA breaks, probably involving stabilizing or processing branched DNA or blocked replication forks.</text>
</comment>
<gene>
    <name evidence="11 15" type="primary">radA</name>
    <name evidence="15" type="ORF">H8699_11130</name>
</gene>
<dbReference type="Pfam" id="PF18073">
    <property type="entry name" value="Zn_ribbon_LapB"/>
    <property type="match status" value="1"/>
</dbReference>
<dbReference type="SUPFAM" id="SSF52540">
    <property type="entry name" value="P-loop containing nucleoside triphosphate hydrolases"/>
    <property type="match status" value="1"/>
</dbReference>
<feature type="region of interest" description="Lon-protease-like" evidence="11">
    <location>
        <begin position="353"/>
        <end position="455"/>
    </location>
</feature>
<evidence type="ECO:0000256" key="2">
    <source>
        <dbReference type="ARBA" id="ARBA00022741"/>
    </source>
</evidence>
<organism evidence="15 16">
    <name type="scientific">Luoshenia tenuis</name>
    <dbReference type="NCBI Taxonomy" id="2763654"/>
    <lineage>
        <taxon>Bacteria</taxon>
        <taxon>Bacillati</taxon>
        <taxon>Bacillota</taxon>
        <taxon>Clostridia</taxon>
        <taxon>Christensenellales</taxon>
        <taxon>Christensenellaceae</taxon>
        <taxon>Luoshenia</taxon>
    </lineage>
</organism>
<keyword evidence="4 13" id="KW-0863">Zinc-finger</keyword>
<dbReference type="InterPro" id="IPR020588">
    <property type="entry name" value="RecA_ATP-bd"/>
</dbReference>
<dbReference type="GO" id="GO:0016787">
    <property type="term" value="F:hydrolase activity"/>
    <property type="evidence" value="ECO:0007669"/>
    <property type="project" value="UniProtKB-KW"/>
</dbReference>
<comment type="function">
    <text evidence="13">DNA-dependent ATPase involved in processing of recombination intermediates, plays a role in repairing DNA breaks. Stimulates the branch migration of RecA-mediated strand transfer reactions, allowing the 3' invading strand to extend heteroduplex DNA faster. Binds ssDNA in the presence of ADP but not other nucleotides, has ATPase activity that is stimulated by ssDNA and various branched DNA structures, but inhibited by SSB. Does not have RecA's homology-searching function.</text>
</comment>
<feature type="domain" description="RecA family profile 1" evidence="14">
    <location>
        <begin position="68"/>
        <end position="217"/>
    </location>
</feature>
<evidence type="ECO:0000256" key="9">
    <source>
        <dbReference type="ARBA" id="ARBA00023125"/>
    </source>
</evidence>
<dbReference type="Gene3D" id="3.40.50.300">
    <property type="entry name" value="P-loop containing nucleotide triphosphate hydrolases"/>
    <property type="match status" value="1"/>
</dbReference>
<dbReference type="SUPFAM" id="SSF54211">
    <property type="entry name" value="Ribosomal protein S5 domain 2-like"/>
    <property type="match status" value="1"/>
</dbReference>
<keyword evidence="6 13" id="KW-0862">Zinc</keyword>
<dbReference type="GO" id="GO:0008270">
    <property type="term" value="F:zinc ion binding"/>
    <property type="evidence" value="ECO:0007669"/>
    <property type="project" value="UniProtKB-KW"/>
</dbReference>
<dbReference type="EMBL" id="JACRSO010000005">
    <property type="protein sequence ID" value="MBC8529982.1"/>
    <property type="molecule type" value="Genomic_DNA"/>
</dbReference>
<evidence type="ECO:0000256" key="11">
    <source>
        <dbReference type="HAMAP-Rule" id="MF_01498"/>
    </source>
</evidence>
<dbReference type="PANTHER" id="PTHR32472">
    <property type="entry name" value="DNA REPAIR PROTEIN RADA"/>
    <property type="match status" value="1"/>
</dbReference>
<evidence type="ECO:0000256" key="5">
    <source>
        <dbReference type="ARBA" id="ARBA00022801"/>
    </source>
</evidence>
<reference evidence="15" key="1">
    <citation type="submission" date="2020-08" db="EMBL/GenBank/DDBJ databases">
        <title>Genome public.</title>
        <authorList>
            <person name="Liu C."/>
            <person name="Sun Q."/>
        </authorList>
    </citation>
    <scope>NUCLEOTIDE SEQUENCE</scope>
    <source>
        <strain evidence="15">NSJ-44</strain>
    </source>
</reference>
<dbReference type="Pfam" id="PF13541">
    <property type="entry name" value="ChlI"/>
    <property type="match status" value="1"/>
</dbReference>
<name>A0A926HJK4_9FIRM</name>
<feature type="short sequence motif" description="RadA KNRFG motif" evidence="11">
    <location>
        <begin position="254"/>
        <end position="258"/>
    </location>
</feature>
<feature type="binding site" evidence="11">
    <location>
        <begin position="97"/>
        <end position="104"/>
    </location>
    <ligand>
        <name>ATP</name>
        <dbReference type="ChEBI" id="CHEBI:30616"/>
    </ligand>
</feature>
<evidence type="ECO:0000256" key="4">
    <source>
        <dbReference type="ARBA" id="ARBA00022771"/>
    </source>
</evidence>
<dbReference type="AlphaFoldDB" id="A0A926HJK4"/>
<dbReference type="GO" id="GO:0003684">
    <property type="term" value="F:damaged DNA binding"/>
    <property type="evidence" value="ECO:0007669"/>
    <property type="project" value="InterPro"/>
</dbReference>
<evidence type="ECO:0000256" key="3">
    <source>
        <dbReference type="ARBA" id="ARBA00022763"/>
    </source>
</evidence>
<dbReference type="InterPro" id="IPR041166">
    <property type="entry name" value="Rubredoxin_2"/>
</dbReference>
<comment type="similarity">
    <text evidence="11 13">Belongs to the RecA family. RadA subfamily.</text>
</comment>
<evidence type="ECO:0000313" key="15">
    <source>
        <dbReference type="EMBL" id="MBC8529982.1"/>
    </source>
</evidence>
<keyword evidence="10 11" id="KW-0234">DNA repair</keyword>
<keyword evidence="5" id="KW-0378">Hydrolase</keyword>
<dbReference type="GO" id="GO:0140664">
    <property type="term" value="F:ATP-dependent DNA damage sensor activity"/>
    <property type="evidence" value="ECO:0007669"/>
    <property type="project" value="InterPro"/>
</dbReference>
<dbReference type="GO" id="GO:0000725">
    <property type="term" value="P:recombinational repair"/>
    <property type="evidence" value="ECO:0007669"/>
    <property type="project" value="UniProtKB-UniRule"/>
</dbReference>
<dbReference type="InterPro" id="IPR004504">
    <property type="entry name" value="DNA_repair_RadA"/>
</dbReference>
<keyword evidence="16" id="KW-1185">Reference proteome</keyword>
<dbReference type="PANTHER" id="PTHR32472:SF10">
    <property type="entry name" value="DNA REPAIR PROTEIN RADA-LIKE PROTEIN"/>
    <property type="match status" value="1"/>
</dbReference>
<dbReference type="InterPro" id="IPR014721">
    <property type="entry name" value="Ribsml_uS5_D2-typ_fold_subgr"/>
</dbReference>
<dbReference type="FunFam" id="3.40.50.300:FF:000050">
    <property type="entry name" value="DNA repair protein RadA"/>
    <property type="match status" value="1"/>
</dbReference>
<evidence type="ECO:0000256" key="8">
    <source>
        <dbReference type="ARBA" id="ARBA00023016"/>
    </source>
</evidence>
<dbReference type="InterPro" id="IPR027417">
    <property type="entry name" value="P-loop_NTPase"/>
</dbReference>
<evidence type="ECO:0000256" key="12">
    <source>
        <dbReference type="NCBIfam" id="TIGR00416"/>
    </source>
</evidence>
<keyword evidence="8 11" id="KW-0346">Stress response</keyword>
<keyword evidence="2 11" id="KW-0547">Nucleotide-binding</keyword>
<evidence type="ECO:0000313" key="16">
    <source>
        <dbReference type="Proteomes" id="UP000654279"/>
    </source>
</evidence>
<dbReference type="GO" id="GO:0005829">
    <property type="term" value="C:cytosol"/>
    <property type="evidence" value="ECO:0007669"/>
    <property type="project" value="TreeGrafter"/>
</dbReference>
<evidence type="ECO:0000256" key="13">
    <source>
        <dbReference type="RuleBase" id="RU003555"/>
    </source>
</evidence>
<evidence type="ECO:0000256" key="10">
    <source>
        <dbReference type="ARBA" id="ARBA00023204"/>
    </source>
</evidence>
<accession>A0A926HJK4</accession>
<evidence type="ECO:0000256" key="6">
    <source>
        <dbReference type="ARBA" id="ARBA00022833"/>
    </source>
</evidence>
<dbReference type="PRINTS" id="PR01874">
    <property type="entry name" value="DNAREPAIRADA"/>
</dbReference>
<evidence type="ECO:0000256" key="1">
    <source>
        <dbReference type="ARBA" id="ARBA00022723"/>
    </source>
</evidence>
<protein>
    <recommendedName>
        <fullName evidence="11 12">DNA repair protein RadA</fullName>
    </recommendedName>
</protein>
<dbReference type="SMART" id="SM00382">
    <property type="entry name" value="AAA"/>
    <property type="match status" value="1"/>
</dbReference>
<comment type="caution">
    <text evidence="15">The sequence shown here is derived from an EMBL/GenBank/DDBJ whole genome shotgun (WGS) entry which is preliminary data.</text>
</comment>
<proteinExistence type="inferred from homology"/>
<dbReference type="Gene3D" id="3.30.230.10">
    <property type="match status" value="1"/>
</dbReference>
<dbReference type="CDD" id="cd01121">
    <property type="entry name" value="RadA_SMS_N"/>
    <property type="match status" value="1"/>
</dbReference>
<dbReference type="Pfam" id="PF13481">
    <property type="entry name" value="AAA_25"/>
    <property type="match status" value="1"/>
</dbReference>
<keyword evidence="1 11" id="KW-0479">Metal-binding</keyword>
<dbReference type="Proteomes" id="UP000654279">
    <property type="component" value="Unassembled WGS sequence"/>
</dbReference>
<dbReference type="InterPro" id="IPR003593">
    <property type="entry name" value="AAA+_ATPase"/>
</dbReference>
<dbReference type="RefSeq" id="WP_249285754.1">
    <property type="nucleotide sequence ID" value="NZ_JACRSO010000005.1"/>
</dbReference>